<accession>A0A098BG23</accession>
<proteinExistence type="predicted"/>
<sequence>MIDREFHLPKARTEDRDRCRDAGIGDEVAFLAKTSLAQSMIERALAAEVPFAWVTGDEAYGQVGALRMWLESRYVPHVLAVPKSQMVVSMQLQRRRVDSVATDVPDTARQRMRRGDRAHGPPFYD</sequence>
<dbReference type="EMBL" id="CCSD01000030">
    <property type="protein sequence ID" value="CDZ87162.1"/>
    <property type="molecule type" value="Genomic_DNA"/>
</dbReference>
<gene>
    <name evidence="3" type="ORF">RHRU231_210088</name>
</gene>
<protein>
    <submittedName>
        <fullName evidence="3">Transposase</fullName>
    </submittedName>
</protein>
<name>A0A098BG23_9NOCA</name>
<dbReference type="PANTHER" id="PTHR33627:SF1">
    <property type="entry name" value="TRANSPOSASE"/>
    <property type="match status" value="1"/>
</dbReference>
<dbReference type="Pfam" id="PF13546">
    <property type="entry name" value="DDE_5"/>
    <property type="match status" value="1"/>
</dbReference>
<dbReference type="InterPro" id="IPR038721">
    <property type="entry name" value="IS701-like_DDE_dom"/>
</dbReference>
<organism evidence="3 4">
    <name type="scientific">Rhodococcus ruber</name>
    <dbReference type="NCBI Taxonomy" id="1830"/>
    <lineage>
        <taxon>Bacteria</taxon>
        <taxon>Bacillati</taxon>
        <taxon>Actinomycetota</taxon>
        <taxon>Actinomycetes</taxon>
        <taxon>Mycobacteriales</taxon>
        <taxon>Nocardiaceae</taxon>
        <taxon>Rhodococcus</taxon>
    </lineage>
</organism>
<feature type="compositionally biased region" description="Basic and acidic residues" evidence="1">
    <location>
        <begin position="106"/>
        <end position="119"/>
    </location>
</feature>
<feature type="domain" description="Transposase IS701-like DDE" evidence="2">
    <location>
        <begin position="2"/>
        <end position="90"/>
    </location>
</feature>
<feature type="region of interest" description="Disordered" evidence="1">
    <location>
        <begin position="99"/>
        <end position="125"/>
    </location>
</feature>
<dbReference type="AlphaFoldDB" id="A0A098BG23"/>
<evidence type="ECO:0000259" key="2">
    <source>
        <dbReference type="Pfam" id="PF13546"/>
    </source>
</evidence>
<dbReference type="InterPro" id="IPR039365">
    <property type="entry name" value="IS701-like"/>
</dbReference>
<evidence type="ECO:0000313" key="3">
    <source>
        <dbReference type="EMBL" id="CDZ87162.1"/>
    </source>
</evidence>
<evidence type="ECO:0000313" key="4">
    <source>
        <dbReference type="Proteomes" id="UP000042997"/>
    </source>
</evidence>
<evidence type="ECO:0000256" key="1">
    <source>
        <dbReference type="SAM" id="MobiDB-lite"/>
    </source>
</evidence>
<dbReference type="PANTHER" id="PTHR33627">
    <property type="entry name" value="TRANSPOSASE"/>
    <property type="match status" value="1"/>
</dbReference>
<reference evidence="3 4" key="1">
    <citation type="journal article" date="2014" name="Genome Announc.">
        <title>Draft Genome Sequence of Propane- and Butane-Oxidizing Actinobacterium Rhodococcus ruber IEGM 231.</title>
        <authorList>
            <person name="Ivshina I.B."/>
            <person name="Kuyukina M.S."/>
            <person name="Krivoruchko A.V."/>
            <person name="Barbe V."/>
            <person name="Fischer C."/>
        </authorList>
    </citation>
    <scope>NUCLEOTIDE SEQUENCE [LARGE SCALE GENOMIC DNA]</scope>
</reference>
<dbReference type="Proteomes" id="UP000042997">
    <property type="component" value="Unassembled WGS sequence"/>
</dbReference>